<accession>A0A4R8H1K9</accession>
<dbReference type="Pfam" id="PF13337">
    <property type="entry name" value="BrxL_ATPase"/>
    <property type="match status" value="1"/>
</dbReference>
<dbReference type="Pfam" id="PF20442">
    <property type="entry name" value="BrxL_N"/>
    <property type="match status" value="1"/>
</dbReference>
<organism evidence="2 3">
    <name type="scientific">Orenia marismortui</name>
    <dbReference type="NCBI Taxonomy" id="46469"/>
    <lineage>
        <taxon>Bacteria</taxon>
        <taxon>Bacillati</taxon>
        <taxon>Bacillota</taxon>
        <taxon>Clostridia</taxon>
        <taxon>Halanaerobiales</taxon>
        <taxon>Halobacteroidaceae</taxon>
        <taxon>Orenia</taxon>
    </lineage>
</organism>
<dbReference type="GO" id="GO:0006508">
    <property type="term" value="P:proteolysis"/>
    <property type="evidence" value="ECO:0007669"/>
    <property type="project" value="UniProtKB-KW"/>
</dbReference>
<evidence type="ECO:0000313" key="3">
    <source>
        <dbReference type="Proteomes" id="UP000295832"/>
    </source>
</evidence>
<reference evidence="2 3" key="1">
    <citation type="submission" date="2019-03" db="EMBL/GenBank/DDBJ databases">
        <title>Subsurface microbial communities from deep shales in Ohio and West Virginia, USA.</title>
        <authorList>
            <person name="Wrighton K."/>
        </authorList>
    </citation>
    <scope>NUCLEOTIDE SEQUENCE [LARGE SCALE GENOMIC DNA]</scope>
    <source>
        <strain evidence="2 3">MSL 6dP</strain>
    </source>
</reference>
<keyword evidence="2" id="KW-0378">Hydrolase</keyword>
<keyword evidence="2" id="KW-0645">Protease</keyword>
<sequence>MGVIDYKAKQIYPDLIIDKGFVLKFKEKLNIPTYILEQLILKYSDQEVSDNDITQISEMLKSKIVKAKDNLKIQAKIRDKGKMDIIDKLKVVFNKSTNRYEGRLLNLAIKEVLISDSLIKEYPNLLEGGLWAELTLSYSGKEKVGFQLEQINPLQSQKFDFDDFKVRRAKMTKFQWIGFLLRSIGLEPLKLSKRKKLLYLSLLIPFVEQNYNFIELGLRGTGKSYLYRQLSQESILVSGGKTTVANLFYNMGTRQVGLLGKNDVVAFDEVAYIDFKDKTAIQILKDYMESGSFSRGKEEINTEASMVFLGNINEDITMLLTNSHLFSPLPRLMQDIALMDRFHFYLPGWEMDKLKEDSFTKHSGLQSSYLASALNKLRQLDFTDVIDDYFSLDKELDIRDERAIKKTISGFLKLIHPDGVFTKEDLKIYLDIALEGRKRIKQQLVKVGDFEYKDVKFEYIDLESKEKCYTLLPEEKLKIESEDRLSPPGTVYIGEIIEGEQFGLLKLVIVAKPGRGKILFRGELDNLIKRSLRKTFLLIKQRRLRDDLKTKLNNNDFYVLTKPILNQIKSDISNAFFIAVYSLLNNKSVTDGLLVTKDSSFYRKNKSAQAIKSLKVEGEYGESRLLFPLKSKTFIELPSELSIELSTFITV</sequence>
<dbReference type="InterPro" id="IPR046838">
    <property type="entry name" value="BrxL_N"/>
</dbReference>
<protein>
    <submittedName>
        <fullName evidence="2">ATP-dependent Lon protease</fullName>
    </submittedName>
</protein>
<evidence type="ECO:0000313" key="2">
    <source>
        <dbReference type="EMBL" id="TDX48450.1"/>
    </source>
</evidence>
<dbReference type="AlphaFoldDB" id="A0A4R8H1K9"/>
<dbReference type="NCBIfam" id="TIGR02688">
    <property type="entry name" value="BREX system Lon protease-like protein BrxL"/>
    <property type="match status" value="1"/>
</dbReference>
<dbReference type="GO" id="GO:0008233">
    <property type="term" value="F:peptidase activity"/>
    <property type="evidence" value="ECO:0007669"/>
    <property type="project" value="UniProtKB-KW"/>
</dbReference>
<comment type="caution">
    <text evidence="2">The sequence shown here is derived from an EMBL/GenBank/DDBJ whole genome shotgun (WGS) entry which is preliminary data.</text>
</comment>
<gene>
    <name evidence="2" type="ORF">C7959_12719</name>
</gene>
<dbReference type="RefSeq" id="WP_134117998.1">
    <property type="nucleotide sequence ID" value="NZ_SOEG01000027.1"/>
</dbReference>
<dbReference type="Proteomes" id="UP000295832">
    <property type="component" value="Unassembled WGS sequence"/>
</dbReference>
<proteinExistence type="predicted"/>
<dbReference type="SUPFAM" id="SSF52540">
    <property type="entry name" value="P-loop containing nucleoside triphosphate hydrolases"/>
    <property type="match status" value="1"/>
</dbReference>
<name>A0A4R8H1K9_9FIRM</name>
<evidence type="ECO:0000259" key="1">
    <source>
        <dbReference type="Pfam" id="PF20442"/>
    </source>
</evidence>
<dbReference type="InterPro" id="IPR014061">
    <property type="entry name" value="BrxL-like"/>
</dbReference>
<feature type="domain" description="BREX system Lon protease-like BrxL N-terminal" evidence="1">
    <location>
        <begin position="11"/>
        <end position="138"/>
    </location>
</feature>
<dbReference type="EMBL" id="SOEG01000027">
    <property type="protein sequence ID" value="TDX48450.1"/>
    <property type="molecule type" value="Genomic_DNA"/>
</dbReference>
<keyword evidence="3" id="KW-1185">Reference proteome</keyword>
<dbReference type="InterPro" id="IPR027417">
    <property type="entry name" value="P-loop_NTPase"/>
</dbReference>